<evidence type="ECO:0000259" key="4">
    <source>
        <dbReference type="Pfam" id="PF17942"/>
    </source>
</evidence>
<protein>
    <recommendedName>
        <fullName evidence="4">Morc S5 domain-containing protein</fullName>
    </recommendedName>
</protein>
<name>A0A5N6PEZ6_9ASTR</name>
<evidence type="ECO:0000256" key="3">
    <source>
        <dbReference type="SAM" id="MobiDB-lite"/>
    </source>
</evidence>
<dbReference type="AlphaFoldDB" id="A0A5N6PEZ6"/>
<dbReference type="PANTHER" id="PTHR23336:SF59">
    <property type="entry name" value="HISTIDINE KINASE_HSP90-LIKE ATPASE"/>
    <property type="match status" value="1"/>
</dbReference>
<feature type="region of interest" description="Disordered" evidence="3">
    <location>
        <begin position="88"/>
        <end position="108"/>
    </location>
</feature>
<reference evidence="5 6" key="1">
    <citation type="submission" date="2019-05" db="EMBL/GenBank/DDBJ databases">
        <title>Mikania micrantha, genome provides insights into the molecular mechanism of rapid growth.</title>
        <authorList>
            <person name="Liu B."/>
        </authorList>
    </citation>
    <scope>NUCLEOTIDE SEQUENCE [LARGE SCALE GENOMIC DNA]</scope>
    <source>
        <strain evidence="5">NLD-2019</strain>
        <tissue evidence="5">Leaf</tissue>
    </source>
</reference>
<dbReference type="GO" id="GO:0006281">
    <property type="term" value="P:DNA repair"/>
    <property type="evidence" value="ECO:0007669"/>
    <property type="project" value="UniProtKB-KW"/>
</dbReference>
<dbReference type="Pfam" id="PF17942">
    <property type="entry name" value="Morc6_S5"/>
    <property type="match status" value="1"/>
</dbReference>
<keyword evidence="6" id="KW-1185">Reference proteome</keyword>
<gene>
    <name evidence="5" type="ORF">E3N88_11313</name>
</gene>
<dbReference type="InterPro" id="IPR041006">
    <property type="entry name" value="Morc_S5"/>
</dbReference>
<dbReference type="Proteomes" id="UP000326396">
    <property type="component" value="Linkage Group LG13"/>
</dbReference>
<dbReference type="PANTHER" id="PTHR23336">
    <property type="entry name" value="ZINC FINGER CW-TYPE COILED-COIL DOMAIN PROTEIN 3"/>
    <property type="match status" value="1"/>
</dbReference>
<dbReference type="InterPro" id="IPR045261">
    <property type="entry name" value="MORC_ATPase"/>
</dbReference>
<evidence type="ECO:0000256" key="2">
    <source>
        <dbReference type="ARBA" id="ARBA00023204"/>
    </source>
</evidence>
<evidence type="ECO:0000313" key="5">
    <source>
        <dbReference type="EMBL" id="KAD6120042.1"/>
    </source>
</evidence>
<feature type="domain" description="Morc S5" evidence="4">
    <location>
        <begin position="5"/>
        <end position="77"/>
    </location>
</feature>
<comment type="caution">
    <text evidence="5">The sequence shown here is derived from an EMBL/GenBank/DDBJ whole genome shotgun (WGS) entry which is preliminary data.</text>
</comment>
<accession>A0A5N6PEZ6</accession>
<sequence length="190" mass="21171">MLDNLYYSPDFAMVLLGDVVRYHNIANDLKHTEFIMYKPQSGGNAEGTVVTTIGFNKEAPNVSMHGFNIYNKNRFILGLSLRADWLSNQEKPRPPSDSPGSSNFINQHVEDFPIRRRGSYDVGPTKRAPFIATVNSNAALYSSSPFVKPVELKQSFPPGFKQGSNLKRKLTEESQSLKSELANVGSNMVI</sequence>
<keyword evidence="2" id="KW-0234">DNA repair</keyword>
<dbReference type="EMBL" id="SZYD01000005">
    <property type="protein sequence ID" value="KAD6120042.1"/>
    <property type="molecule type" value="Genomic_DNA"/>
</dbReference>
<keyword evidence="1" id="KW-0227">DNA damage</keyword>
<evidence type="ECO:0000256" key="1">
    <source>
        <dbReference type="ARBA" id="ARBA00022763"/>
    </source>
</evidence>
<organism evidence="5 6">
    <name type="scientific">Mikania micrantha</name>
    <name type="common">bitter vine</name>
    <dbReference type="NCBI Taxonomy" id="192012"/>
    <lineage>
        <taxon>Eukaryota</taxon>
        <taxon>Viridiplantae</taxon>
        <taxon>Streptophyta</taxon>
        <taxon>Embryophyta</taxon>
        <taxon>Tracheophyta</taxon>
        <taxon>Spermatophyta</taxon>
        <taxon>Magnoliopsida</taxon>
        <taxon>eudicotyledons</taxon>
        <taxon>Gunneridae</taxon>
        <taxon>Pentapetalae</taxon>
        <taxon>asterids</taxon>
        <taxon>campanulids</taxon>
        <taxon>Asterales</taxon>
        <taxon>Asteraceae</taxon>
        <taxon>Asteroideae</taxon>
        <taxon>Heliantheae alliance</taxon>
        <taxon>Eupatorieae</taxon>
        <taxon>Mikania</taxon>
    </lineage>
</organism>
<proteinExistence type="predicted"/>
<dbReference type="GO" id="GO:0016887">
    <property type="term" value="F:ATP hydrolysis activity"/>
    <property type="evidence" value="ECO:0007669"/>
    <property type="project" value="InterPro"/>
</dbReference>
<dbReference type="GO" id="GO:0005634">
    <property type="term" value="C:nucleus"/>
    <property type="evidence" value="ECO:0007669"/>
    <property type="project" value="TreeGrafter"/>
</dbReference>
<evidence type="ECO:0000313" key="6">
    <source>
        <dbReference type="Proteomes" id="UP000326396"/>
    </source>
</evidence>
<dbReference type="OrthoDB" id="1730509at2759"/>